<feature type="domain" description="Uncharacterized protein TP-0789" evidence="1">
    <location>
        <begin position="70"/>
        <end position="239"/>
    </location>
</feature>
<keyword evidence="3" id="KW-1185">Reference proteome</keyword>
<evidence type="ECO:0000259" key="1">
    <source>
        <dbReference type="Pfam" id="PF17131"/>
    </source>
</evidence>
<reference evidence="2 3" key="2">
    <citation type="submission" date="2024-09" db="EMBL/GenBank/DDBJ databases">
        <title>Draft genome sequence of Candidatus Magnetaquicoccaceae bacterium FCR-1.</title>
        <authorList>
            <person name="Shimoshige H."/>
            <person name="Shimamura S."/>
            <person name="Taoka A."/>
            <person name="Kobayashi H."/>
            <person name="Maekawa T."/>
        </authorList>
    </citation>
    <scope>NUCLEOTIDE SEQUENCE [LARGE SCALE GENOMIC DNA]</scope>
    <source>
        <strain evidence="2 3">FCR-1</strain>
    </source>
</reference>
<dbReference type="Proteomes" id="UP001628193">
    <property type="component" value="Unassembled WGS sequence"/>
</dbReference>
<dbReference type="InterPro" id="IPR033399">
    <property type="entry name" value="TP_0789-like"/>
</dbReference>
<dbReference type="Gene3D" id="2.50.20.10">
    <property type="entry name" value="Lipoprotein localisation LolA/LolB/LppX"/>
    <property type="match status" value="1"/>
</dbReference>
<sequence length="247" mass="27602">MARVGLGGLVGLCVWSFVLPLWAMDAVEILKTMDRAMHAVSHESFNRLTFELPTGRQRLVTLYTAKTSGRRALMVVVSPEELRGRAVLKVGDEAWLHMPGELETRKTTLLQSVVGGVFNNADFLLGDFSEEYRPTLDSEDDAHWKLTLHPLHPGTPHARVNLTVDKKSRLPVELTQYDAGGGLLKTIRFLEPRELEGDHRAPMLLETTSGLNQAYRSSLRVGRIEGREFPANVFTREFLPGAGQLMK</sequence>
<dbReference type="EMBL" id="BAAFGK010000002">
    <property type="protein sequence ID" value="GAB0056507.1"/>
    <property type="molecule type" value="Genomic_DNA"/>
</dbReference>
<reference evidence="2 3" key="1">
    <citation type="submission" date="2024-05" db="EMBL/GenBank/DDBJ databases">
        <authorList>
            <consortium name="Candidatus Magnetaquicoccaceae bacterium FCR-1 genome sequencing consortium"/>
            <person name="Shimoshige H."/>
            <person name="Shimamura S."/>
            <person name="Taoka A."/>
            <person name="Kobayashi H."/>
            <person name="Maekawa T."/>
        </authorList>
    </citation>
    <scope>NUCLEOTIDE SEQUENCE [LARGE SCALE GENOMIC DNA]</scope>
    <source>
        <strain evidence="2 3">FCR-1</strain>
    </source>
</reference>
<name>A0ABQ0C6K4_9PROT</name>
<evidence type="ECO:0000313" key="2">
    <source>
        <dbReference type="EMBL" id="GAB0056507.1"/>
    </source>
</evidence>
<accession>A0ABQ0C6K4</accession>
<proteinExistence type="predicted"/>
<evidence type="ECO:0000313" key="3">
    <source>
        <dbReference type="Proteomes" id="UP001628193"/>
    </source>
</evidence>
<dbReference type="CDD" id="cd16329">
    <property type="entry name" value="LolA_like"/>
    <property type="match status" value="1"/>
</dbReference>
<protein>
    <recommendedName>
        <fullName evidence="1">Uncharacterized protein TP-0789 domain-containing protein</fullName>
    </recommendedName>
</protein>
<gene>
    <name evidence="2" type="ORF">SIID45300_00815</name>
</gene>
<comment type="caution">
    <text evidence="2">The sequence shown here is derived from an EMBL/GenBank/DDBJ whole genome shotgun (WGS) entry which is preliminary data.</text>
</comment>
<organism evidence="2 3">
    <name type="scientific">Candidatus Magnetaquiglobus chichijimensis</name>
    <dbReference type="NCBI Taxonomy" id="3141448"/>
    <lineage>
        <taxon>Bacteria</taxon>
        <taxon>Pseudomonadati</taxon>
        <taxon>Pseudomonadota</taxon>
        <taxon>Magnetococcia</taxon>
        <taxon>Magnetococcales</taxon>
        <taxon>Candidatus Magnetaquicoccaceae</taxon>
        <taxon>Candidatus Magnetaquiglobus</taxon>
    </lineage>
</organism>
<dbReference type="Pfam" id="PF17131">
    <property type="entry name" value="LolA_like"/>
    <property type="match status" value="1"/>
</dbReference>